<dbReference type="AlphaFoldDB" id="A0A8J4V7H3"/>
<feature type="region of interest" description="Disordered" evidence="1">
    <location>
        <begin position="252"/>
        <end position="275"/>
    </location>
</feature>
<keyword evidence="2" id="KW-0812">Transmembrane</keyword>
<dbReference type="OrthoDB" id="10567000at2759"/>
<dbReference type="Proteomes" id="UP000695562">
    <property type="component" value="Unassembled WGS sequence"/>
</dbReference>
<feature type="compositionally biased region" description="Polar residues" evidence="1">
    <location>
        <begin position="265"/>
        <end position="275"/>
    </location>
</feature>
<organism evidence="3 4">
    <name type="scientific">Polysphondylium violaceum</name>
    <dbReference type="NCBI Taxonomy" id="133409"/>
    <lineage>
        <taxon>Eukaryota</taxon>
        <taxon>Amoebozoa</taxon>
        <taxon>Evosea</taxon>
        <taxon>Eumycetozoa</taxon>
        <taxon>Dictyostelia</taxon>
        <taxon>Dictyosteliales</taxon>
        <taxon>Dictyosteliaceae</taxon>
        <taxon>Polysphondylium</taxon>
    </lineage>
</organism>
<comment type="caution">
    <text evidence="3">The sequence shown here is derived from an EMBL/GenBank/DDBJ whole genome shotgun (WGS) entry which is preliminary data.</text>
</comment>
<proteinExistence type="predicted"/>
<feature type="compositionally biased region" description="Low complexity" evidence="1">
    <location>
        <begin position="98"/>
        <end position="133"/>
    </location>
</feature>
<evidence type="ECO:0000313" key="3">
    <source>
        <dbReference type="EMBL" id="KAF2073964.1"/>
    </source>
</evidence>
<keyword evidence="2" id="KW-1133">Transmembrane helix</keyword>
<feature type="transmembrane region" description="Helical" evidence="2">
    <location>
        <begin position="9"/>
        <end position="29"/>
    </location>
</feature>
<protein>
    <submittedName>
        <fullName evidence="3">Uncharacterized protein</fullName>
    </submittedName>
</protein>
<accession>A0A8J4V7H3</accession>
<evidence type="ECO:0000256" key="1">
    <source>
        <dbReference type="SAM" id="MobiDB-lite"/>
    </source>
</evidence>
<dbReference type="EMBL" id="AJWJ01000172">
    <property type="protein sequence ID" value="KAF2073964.1"/>
    <property type="molecule type" value="Genomic_DNA"/>
</dbReference>
<reference evidence="3" key="1">
    <citation type="submission" date="2020-01" db="EMBL/GenBank/DDBJ databases">
        <title>Development of genomics and gene disruption for Polysphondylium violaceum indicates a role for the polyketide synthase stlB in stalk morphogenesis.</title>
        <authorList>
            <person name="Narita B."/>
            <person name="Kawabe Y."/>
            <person name="Kin K."/>
            <person name="Saito T."/>
            <person name="Gibbs R."/>
            <person name="Kuspa A."/>
            <person name="Muzny D."/>
            <person name="Queller D."/>
            <person name="Richards S."/>
            <person name="Strassman J."/>
            <person name="Sucgang R."/>
            <person name="Worley K."/>
            <person name="Schaap P."/>
        </authorList>
    </citation>
    <scope>NUCLEOTIDE SEQUENCE</scope>
    <source>
        <strain evidence="3">QSvi11</strain>
    </source>
</reference>
<feature type="transmembrane region" description="Helical" evidence="2">
    <location>
        <begin position="204"/>
        <end position="231"/>
    </location>
</feature>
<evidence type="ECO:0000313" key="4">
    <source>
        <dbReference type="Proteomes" id="UP000695562"/>
    </source>
</evidence>
<name>A0A8J4V7H3_9MYCE</name>
<keyword evidence="4" id="KW-1185">Reference proteome</keyword>
<gene>
    <name evidence="3" type="ORF">CYY_004709</name>
</gene>
<sequence length="275" mass="31172">MVLDRNKVLLWFFTIFTFVGLAISIIIVLENLLPSIKVGKTFIDSNCDVLDYYTNETLIEKNQVCLDLNNDIWWYNTLGENDFYSSVVKHETHHNTDSDSSSSDSQYPNHTNSTSSSSSSDSSGSSSNSTNSSDENKKKCYVGLYLVSYTIDDTLIETNISGVWNSNLQWVQNYLTVFSINETYPCYYQSTKNENANWFRASRFSIAAVAIIGVSGGFTLISLCLSIIFFIRYRNIRNHYIRIITPTNHTGGSGHGIHQHHHQHFNSSYQGSFPN</sequence>
<keyword evidence="2" id="KW-0472">Membrane</keyword>
<feature type="region of interest" description="Disordered" evidence="1">
    <location>
        <begin position="95"/>
        <end position="135"/>
    </location>
</feature>
<evidence type="ECO:0000256" key="2">
    <source>
        <dbReference type="SAM" id="Phobius"/>
    </source>
</evidence>